<organism evidence="2 3">
    <name type="scientific">Glossina austeni</name>
    <name type="common">Savannah tsetse fly</name>
    <dbReference type="NCBI Taxonomy" id="7395"/>
    <lineage>
        <taxon>Eukaryota</taxon>
        <taxon>Metazoa</taxon>
        <taxon>Ecdysozoa</taxon>
        <taxon>Arthropoda</taxon>
        <taxon>Hexapoda</taxon>
        <taxon>Insecta</taxon>
        <taxon>Pterygota</taxon>
        <taxon>Neoptera</taxon>
        <taxon>Endopterygota</taxon>
        <taxon>Diptera</taxon>
        <taxon>Brachycera</taxon>
        <taxon>Muscomorpha</taxon>
        <taxon>Hippoboscoidea</taxon>
        <taxon>Glossinidae</taxon>
        <taxon>Glossina</taxon>
    </lineage>
</organism>
<name>A0A1A9UMZ2_GLOAU</name>
<keyword evidence="3" id="KW-1185">Reference proteome</keyword>
<feature type="compositionally biased region" description="Basic and acidic residues" evidence="1">
    <location>
        <begin position="390"/>
        <end position="404"/>
    </location>
</feature>
<dbReference type="AlphaFoldDB" id="A0A1A9UMZ2"/>
<proteinExistence type="predicted"/>
<protein>
    <submittedName>
        <fullName evidence="2">Uncharacterized protein</fullName>
    </submittedName>
</protein>
<dbReference type="EnsemblMetazoa" id="GAUT009931-RA">
    <property type="protein sequence ID" value="GAUT009931-PA"/>
    <property type="gene ID" value="GAUT009931"/>
</dbReference>
<evidence type="ECO:0000313" key="3">
    <source>
        <dbReference type="Proteomes" id="UP000078200"/>
    </source>
</evidence>
<evidence type="ECO:0000313" key="2">
    <source>
        <dbReference type="EnsemblMetazoa" id="GAUT009931-PA"/>
    </source>
</evidence>
<reference evidence="2" key="1">
    <citation type="submission" date="2020-05" db="UniProtKB">
        <authorList>
            <consortium name="EnsemblMetazoa"/>
        </authorList>
    </citation>
    <scope>IDENTIFICATION</scope>
    <source>
        <strain evidence="2">TTRI</strain>
    </source>
</reference>
<sequence length="434" mass="49410">MCRCCQNCWEDFYWNCFEERFCYDESIANYNPEDDEDYIVSQKNGNILGQMQSADNNNLRIPAIICDQPIRRNHSSILSNAKIHEEDYRRETQTNMPMLGPEILAVFANSQIFQDHQPTKLTRISTTKSNMIGIHSPKSEQQDRLMRRLEGNVESTAFLNKTQNSSFTSSNGGSSCNDSTTCNNNNVPQTKILFGCNFDFRFEKSNYGSVTDVNADIRETSSDKRIIFTITSESSPEGSQTLTSKKFDSIVEEDLDGVILRPRLIDRHQHLLPVMSTSPRKVLRNAKSVPHFNVRPTASETDIFSITGSGNPISMTPEVPSISYTHLPKNYEDTPTIEKYRVSQSLYSIQTTNAAIATSRDDYSMPRYFRRSALMSQSSEVLVDPSAASSREEIHSRPEKEKSKRLQRLRGTLPPLLIHSVSFRKTRDESKQVH</sequence>
<dbReference type="VEuPathDB" id="VectorBase:GAUT009931"/>
<dbReference type="Proteomes" id="UP000078200">
    <property type="component" value="Unassembled WGS sequence"/>
</dbReference>
<accession>A0A1A9UMZ2</accession>
<feature type="region of interest" description="Disordered" evidence="1">
    <location>
        <begin position="380"/>
        <end position="411"/>
    </location>
</feature>
<evidence type="ECO:0000256" key="1">
    <source>
        <dbReference type="SAM" id="MobiDB-lite"/>
    </source>
</evidence>